<dbReference type="HOGENOM" id="CLU_056713_2_0_5"/>
<dbReference type="KEGG" id="mch:Mchl_0969"/>
<dbReference type="InterPro" id="IPR010998">
    <property type="entry name" value="Integrase_recombinase_N"/>
</dbReference>
<evidence type="ECO:0000259" key="7">
    <source>
        <dbReference type="PROSITE" id="PS51898"/>
    </source>
</evidence>
<dbReference type="Pfam" id="PF00589">
    <property type="entry name" value="Phage_integrase"/>
    <property type="match status" value="1"/>
</dbReference>
<evidence type="ECO:0000256" key="5">
    <source>
        <dbReference type="PROSITE-ProRule" id="PRU01248"/>
    </source>
</evidence>
<keyword evidence="4" id="KW-0233">DNA recombination</keyword>
<dbReference type="Proteomes" id="UP000002385">
    <property type="component" value="Chromosome"/>
</dbReference>
<dbReference type="InterPro" id="IPR050808">
    <property type="entry name" value="Phage_Integrase"/>
</dbReference>
<dbReference type="SUPFAM" id="SSF56349">
    <property type="entry name" value="DNA breaking-rejoining enzymes"/>
    <property type="match status" value="1"/>
</dbReference>
<dbReference type="GO" id="GO:0015074">
    <property type="term" value="P:DNA integration"/>
    <property type="evidence" value="ECO:0007669"/>
    <property type="project" value="UniProtKB-KW"/>
</dbReference>
<protein>
    <submittedName>
        <fullName evidence="9">Integrase family protein</fullName>
    </submittedName>
</protein>
<dbReference type="PANTHER" id="PTHR30629">
    <property type="entry name" value="PROPHAGE INTEGRASE"/>
    <property type="match status" value="1"/>
</dbReference>
<dbReference type="PROSITE" id="PS51900">
    <property type="entry name" value="CB"/>
    <property type="match status" value="1"/>
</dbReference>
<feature type="compositionally biased region" description="Polar residues" evidence="6">
    <location>
        <begin position="413"/>
        <end position="426"/>
    </location>
</feature>
<dbReference type="GO" id="GO:0006310">
    <property type="term" value="P:DNA recombination"/>
    <property type="evidence" value="ECO:0007669"/>
    <property type="project" value="UniProtKB-KW"/>
</dbReference>
<reference evidence="10" key="1">
    <citation type="submission" date="2008-12" db="EMBL/GenBank/DDBJ databases">
        <title>Complete sequence of chromosome of Methylobacterium chloromethanicum CM4.</title>
        <authorList>
            <consortium name="US DOE Joint Genome Institute"/>
            <person name="Lucas S."/>
            <person name="Copeland A."/>
            <person name="Lapidus A."/>
            <person name="Glavina del Rio T."/>
            <person name="Dalin E."/>
            <person name="Tice H."/>
            <person name="Bruce D."/>
            <person name="Goodwin L."/>
            <person name="Pitluck S."/>
            <person name="Chertkov O."/>
            <person name="Brettin T."/>
            <person name="Detter J.C."/>
            <person name="Han C."/>
            <person name="Larimer F."/>
            <person name="Land M."/>
            <person name="Hauser L."/>
            <person name="Kyrpides N."/>
            <person name="Mikhailova N."/>
            <person name="Marx C."/>
            <person name="Richardson P."/>
        </authorList>
    </citation>
    <scope>NUCLEOTIDE SEQUENCE [LARGE SCALE GENOMIC DNA]</scope>
    <source>
        <strain evidence="10">CM4 / NCIMB 13688</strain>
    </source>
</reference>
<evidence type="ECO:0000313" key="9">
    <source>
        <dbReference type="EMBL" id="ACK81886.1"/>
    </source>
</evidence>
<dbReference type="PROSITE" id="PS51898">
    <property type="entry name" value="TYR_RECOMBINASE"/>
    <property type="match status" value="1"/>
</dbReference>
<comment type="similarity">
    <text evidence="1">Belongs to the 'phage' integrase family.</text>
</comment>
<evidence type="ECO:0000313" key="10">
    <source>
        <dbReference type="Proteomes" id="UP000002385"/>
    </source>
</evidence>
<dbReference type="EMBL" id="CP001298">
    <property type="protein sequence ID" value="ACK81886.1"/>
    <property type="molecule type" value="Genomic_DNA"/>
</dbReference>
<evidence type="ECO:0000256" key="6">
    <source>
        <dbReference type="SAM" id="MobiDB-lite"/>
    </source>
</evidence>
<evidence type="ECO:0000256" key="2">
    <source>
        <dbReference type="ARBA" id="ARBA00022908"/>
    </source>
</evidence>
<dbReference type="Gene3D" id="1.10.150.130">
    <property type="match status" value="1"/>
</dbReference>
<dbReference type="InterPro" id="IPR044068">
    <property type="entry name" value="CB"/>
</dbReference>
<evidence type="ECO:0000259" key="8">
    <source>
        <dbReference type="PROSITE" id="PS51900"/>
    </source>
</evidence>
<organism evidence="9 10">
    <name type="scientific">Methylorubrum extorquens (strain CM4 / NCIMB 13688)</name>
    <name type="common">Methylobacterium extorquens</name>
    <dbReference type="NCBI Taxonomy" id="440085"/>
    <lineage>
        <taxon>Bacteria</taxon>
        <taxon>Pseudomonadati</taxon>
        <taxon>Pseudomonadota</taxon>
        <taxon>Alphaproteobacteria</taxon>
        <taxon>Hyphomicrobiales</taxon>
        <taxon>Methylobacteriaceae</taxon>
        <taxon>Methylorubrum</taxon>
    </lineage>
</organism>
<feature type="domain" description="Tyr recombinase" evidence="7">
    <location>
        <begin position="147"/>
        <end position="339"/>
    </location>
</feature>
<feature type="domain" description="Core-binding (CB)" evidence="8">
    <location>
        <begin position="66"/>
        <end position="145"/>
    </location>
</feature>
<proteinExistence type="inferred from homology"/>
<sequence length="426" mass="46964">MVMLRLKFVVSDVDRHGNVRYYFRRRPDPKTRLRGKPGSKIFMETYDRCLAGDAPAATACAEVRPGSFRSVCERYLGSSAFGALDPSTQAWRRRGLEAACEAHGGKLIRRLLARHVRQMRDSRRGTPAAANTLLKALRALFSWAVEHDLAPGDPTREVKRVRYASKGHHSWSLTEVKAYEAVHPLGTKARLALALLLYTAGRREDVVRLGPRHVSAGRMRYVQAKNEHRAPVAMDIPIHPDLAEAIASVPPSSGPSFLETDYGRSFSPNGFGNRFKEWCIQAALPHCSAHGCRKATAARLAERGATPHQIMAITGHRTLEEVERYTREAQRARLADDAMALLPRRSGSDARVPPKQSSQDGVGPSARKRKNKQAFENPGGAPKGNRTPVFAVRGRRPRPLDDGSFRADGGSYSEASRTPQALSGAK</sequence>
<dbReference type="PANTHER" id="PTHR30629:SF2">
    <property type="entry name" value="PROPHAGE INTEGRASE INTS-RELATED"/>
    <property type="match status" value="1"/>
</dbReference>
<feature type="region of interest" description="Disordered" evidence="6">
    <location>
        <begin position="343"/>
        <end position="426"/>
    </location>
</feature>
<accession>B7KND8</accession>
<dbReference type="Gene3D" id="1.10.443.10">
    <property type="entry name" value="Intergrase catalytic core"/>
    <property type="match status" value="1"/>
</dbReference>
<name>B7KND8_METC4</name>
<keyword evidence="2" id="KW-0229">DNA integration</keyword>
<evidence type="ECO:0000256" key="1">
    <source>
        <dbReference type="ARBA" id="ARBA00008857"/>
    </source>
</evidence>
<dbReference type="GO" id="GO:0003677">
    <property type="term" value="F:DNA binding"/>
    <property type="evidence" value="ECO:0007669"/>
    <property type="project" value="UniProtKB-UniRule"/>
</dbReference>
<reference evidence="9 10" key="2">
    <citation type="journal article" date="2012" name="J. Bacteriol.">
        <title>Complete genome sequences of six strains of the genus Methylobacterium.</title>
        <authorList>
            <person name="Marx C.J."/>
            <person name="Bringel F."/>
            <person name="Chistoserdova L."/>
            <person name="Moulin L."/>
            <person name="Farhan Ul Haque M."/>
            <person name="Fleischman D.E."/>
            <person name="Gruffaz C."/>
            <person name="Jourand P."/>
            <person name="Knief C."/>
            <person name="Lee M.C."/>
            <person name="Muller E.E."/>
            <person name="Nadalig T."/>
            <person name="Peyraud R."/>
            <person name="Roselli S."/>
            <person name="Russ L."/>
            <person name="Goodwin L.A."/>
            <person name="Ivanova N."/>
            <person name="Kyrpides N."/>
            <person name="Lajus A."/>
            <person name="Land M.L."/>
            <person name="Medigue C."/>
            <person name="Mikhailova N."/>
            <person name="Nolan M."/>
            <person name="Woyke T."/>
            <person name="Stolyar S."/>
            <person name="Vorholt J.A."/>
            <person name="Vuilleumier S."/>
        </authorList>
    </citation>
    <scope>NUCLEOTIDE SEQUENCE [LARGE SCALE GENOMIC DNA]</scope>
    <source>
        <strain evidence="10">CM4 / NCIMB 13688</strain>
    </source>
</reference>
<evidence type="ECO:0000256" key="3">
    <source>
        <dbReference type="ARBA" id="ARBA00023125"/>
    </source>
</evidence>
<dbReference type="InterPro" id="IPR013762">
    <property type="entry name" value="Integrase-like_cat_sf"/>
</dbReference>
<dbReference type="InterPro" id="IPR002104">
    <property type="entry name" value="Integrase_catalytic"/>
</dbReference>
<dbReference type="InterPro" id="IPR011010">
    <property type="entry name" value="DNA_brk_join_enz"/>
</dbReference>
<gene>
    <name evidence="9" type="ordered locus">Mchl_0969</name>
</gene>
<keyword evidence="3 5" id="KW-0238">DNA-binding</keyword>
<dbReference type="AlphaFoldDB" id="B7KND8"/>
<evidence type="ECO:0000256" key="4">
    <source>
        <dbReference type="ARBA" id="ARBA00023172"/>
    </source>
</evidence>